<evidence type="ECO:0000259" key="8">
    <source>
        <dbReference type="PROSITE" id="PS50076"/>
    </source>
</evidence>
<keyword evidence="6" id="KW-0346">Stress response</keyword>
<dbReference type="Pfam" id="PF00226">
    <property type="entry name" value="DnaJ"/>
    <property type="match status" value="1"/>
</dbReference>
<keyword evidence="6" id="KW-0235">DNA replication</keyword>
<feature type="repeat" description="CXXCXGXG motif" evidence="6">
    <location>
        <begin position="173"/>
        <end position="180"/>
    </location>
</feature>
<proteinExistence type="inferred from homology"/>
<evidence type="ECO:0000313" key="11">
    <source>
        <dbReference type="Proteomes" id="UP001594288"/>
    </source>
</evidence>
<feature type="binding site" evidence="6">
    <location>
        <position position="229"/>
    </location>
    <ligand>
        <name>Zn(2+)</name>
        <dbReference type="ChEBI" id="CHEBI:29105"/>
        <label>1</label>
    </ligand>
</feature>
<comment type="subcellular location">
    <subcellularLocation>
        <location evidence="6">Cytoplasm</location>
    </subcellularLocation>
</comment>
<dbReference type="Proteomes" id="UP001594288">
    <property type="component" value="Unassembled WGS sequence"/>
</dbReference>
<feature type="domain" description="J" evidence="8">
    <location>
        <begin position="5"/>
        <end position="70"/>
    </location>
</feature>
<feature type="repeat" description="CXXCXGXG motif" evidence="6">
    <location>
        <begin position="190"/>
        <end position="197"/>
    </location>
</feature>
<evidence type="ECO:0000313" key="10">
    <source>
        <dbReference type="EMBL" id="MFC1800246.1"/>
    </source>
</evidence>
<evidence type="ECO:0000256" key="6">
    <source>
        <dbReference type="HAMAP-Rule" id="MF_01152"/>
    </source>
</evidence>
<keyword evidence="3 6" id="KW-0863">Zinc-finger</keyword>
<accession>A0ABV6YQ96</accession>
<evidence type="ECO:0000256" key="2">
    <source>
        <dbReference type="ARBA" id="ARBA00022737"/>
    </source>
</evidence>
<feature type="repeat" description="CXXCXGXG motif" evidence="6">
    <location>
        <begin position="212"/>
        <end position="219"/>
    </location>
</feature>
<dbReference type="CDD" id="cd10719">
    <property type="entry name" value="DnaJ_zf"/>
    <property type="match status" value="1"/>
</dbReference>
<dbReference type="InterPro" id="IPR008971">
    <property type="entry name" value="HSP40/DnaJ_pept-bd"/>
</dbReference>
<dbReference type="Gene3D" id="1.10.287.110">
    <property type="entry name" value="DnaJ domain"/>
    <property type="match status" value="1"/>
</dbReference>
<dbReference type="InterPro" id="IPR018253">
    <property type="entry name" value="DnaJ_domain_CS"/>
</dbReference>
<comment type="cofactor">
    <cofactor evidence="6">
        <name>Zn(2+)</name>
        <dbReference type="ChEBI" id="CHEBI:29105"/>
    </cofactor>
    <text evidence="6">Binds 2 Zn(2+) ions per monomer.</text>
</comment>
<dbReference type="InterPro" id="IPR036410">
    <property type="entry name" value="HSP_DnaJ_Cys-rich_dom_sf"/>
</dbReference>
<feature type="repeat" description="CXXCXGXG motif" evidence="6">
    <location>
        <begin position="226"/>
        <end position="233"/>
    </location>
</feature>
<dbReference type="SUPFAM" id="SSF57938">
    <property type="entry name" value="DnaJ/Hsp40 cysteine-rich domain"/>
    <property type="match status" value="1"/>
</dbReference>
<dbReference type="NCBIfam" id="NF008035">
    <property type="entry name" value="PRK10767.1"/>
    <property type="match status" value="1"/>
</dbReference>
<dbReference type="Pfam" id="PF01556">
    <property type="entry name" value="DnaJ_C"/>
    <property type="match status" value="1"/>
</dbReference>
<comment type="caution">
    <text evidence="10">The sequence shown here is derived from an EMBL/GenBank/DDBJ whole genome shotgun (WGS) entry which is preliminary data.</text>
</comment>
<evidence type="ECO:0000259" key="9">
    <source>
        <dbReference type="PROSITE" id="PS51188"/>
    </source>
</evidence>
<keyword evidence="11" id="KW-1185">Reference proteome</keyword>
<sequence length="380" mass="40955">MAQKDYYQILGVGEKATPDEIKKTYRKLAKKYHPDSNPDDNQAAERFKEINEANEVLSDAKKRKQYDDLRQFAQTGYGGGGFRQGVDINDIFSRFGQRGGGGGRAQSFSFEDLGGVGGFGDIFSNVFDRGGHFRQQRHGPQKGQDLRAEVEVPFDVALKGGNTVITIARDAACEKCKGSGAEPGSSVEKCSQCGGAGMISVSQGGFAVSRPCPQCYGRGEIVSQPCSSCGGTGQAAARKRISIKIPSGIADGKKIRLRGQGQPGASGGPPGDLIIRVNVAPHSFFKRRGVNIYCEVDVNLAQAVLGTKLRVRTLNEKRAVVKIPPGTQSGTTFRLKELGVKTGDRTGDQLVTVRVKIPTDLKPEDLELFEKFSRSADLKH</sequence>
<dbReference type="PRINTS" id="PR00625">
    <property type="entry name" value="JDOMAIN"/>
</dbReference>
<name>A0ABV6YQ96_UNCEI</name>
<keyword evidence="4 6" id="KW-0862">Zinc</keyword>
<evidence type="ECO:0000256" key="7">
    <source>
        <dbReference type="PROSITE-ProRule" id="PRU00546"/>
    </source>
</evidence>
<feature type="binding site" evidence="6">
    <location>
        <position position="190"/>
    </location>
    <ligand>
        <name>Zn(2+)</name>
        <dbReference type="ChEBI" id="CHEBI:29105"/>
        <label>2</label>
    </ligand>
</feature>
<organism evidence="10 11">
    <name type="scientific">Eiseniibacteriota bacterium</name>
    <dbReference type="NCBI Taxonomy" id="2212470"/>
    <lineage>
        <taxon>Bacteria</taxon>
        <taxon>Candidatus Eiseniibacteriota</taxon>
    </lineage>
</organism>
<dbReference type="InterPro" id="IPR001623">
    <property type="entry name" value="DnaJ_domain"/>
</dbReference>
<feature type="binding site" evidence="6">
    <location>
        <position position="176"/>
    </location>
    <ligand>
        <name>Zn(2+)</name>
        <dbReference type="ChEBI" id="CHEBI:29105"/>
        <label>1</label>
    </ligand>
</feature>
<dbReference type="PROSITE" id="PS00636">
    <property type="entry name" value="DNAJ_1"/>
    <property type="match status" value="1"/>
</dbReference>
<dbReference type="PROSITE" id="PS51188">
    <property type="entry name" value="ZF_CR"/>
    <property type="match status" value="1"/>
</dbReference>
<dbReference type="PROSITE" id="PS50076">
    <property type="entry name" value="DNAJ_2"/>
    <property type="match status" value="1"/>
</dbReference>
<dbReference type="GO" id="GO:0016491">
    <property type="term" value="F:oxidoreductase activity"/>
    <property type="evidence" value="ECO:0007669"/>
    <property type="project" value="UniProtKB-KW"/>
</dbReference>
<dbReference type="EMBL" id="JBHPEI010000097">
    <property type="protein sequence ID" value="MFC1800246.1"/>
    <property type="molecule type" value="Genomic_DNA"/>
</dbReference>
<feature type="binding site" evidence="6">
    <location>
        <position position="173"/>
    </location>
    <ligand>
        <name>Zn(2+)</name>
        <dbReference type="ChEBI" id="CHEBI:29105"/>
        <label>1</label>
    </ligand>
</feature>
<comment type="similarity">
    <text evidence="6">Belongs to the DnaJ family.</text>
</comment>
<dbReference type="Gene3D" id="2.60.260.20">
    <property type="entry name" value="Urease metallochaperone UreE, N-terminal domain"/>
    <property type="match status" value="2"/>
</dbReference>
<keyword evidence="2 6" id="KW-0677">Repeat</keyword>
<dbReference type="CDD" id="cd06257">
    <property type="entry name" value="DnaJ"/>
    <property type="match status" value="1"/>
</dbReference>
<dbReference type="InterPro" id="IPR001305">
    <property type="entry name" value="HSP_DnaJ_Cys-rich_dom"/>
</dbReference>
<evidence type="ECO:0000256" key="4">
    <source>
        <dbReference type="ARBA" id="ARBA00022833"/>
    </source>
</evidence>
<keyword evidence="6" id="KW-0963">Cytoplasm</keyword>
<dbReference type="CDD" id="cd10747">
    <property type="entry name" value="DnaJ_C"/>
    <property type="match status" value="1"/>
</dbReference>
<comment type="subunit">
    <text evidence="6">Homodimer.</text>
</comment>
<dbReference type="HAMAP" id="MF_01152">
    <property type="entry name" value="DnaJ"/>
    <property type="match status" value="1"/>
</dbReference>
<dbReference type="Pfam" id="PF00684">
    <property type="entry name" value="DnaJ_CXXCXGXG"/>
    <property type="match status" value="1"/>
</dbReference>
<evidence type="ECO:0000256" key="3">
    <source>
        <dbReference type="ARBA" id="ARBA00022771"/>
    </source>
</evidence>
<dbReference type="PANTHER" id="PTHR43096:SF52">
    <property type="entry name" value="DNAJ HOMOLOG 1, MITOCHONDRIAL-RELATED"/>
    <property type="match status" value="1"/>
</dbReference>
<evidence type="ECO:0000256" key="1">
    <source>
        <dbReference type="ARBA" id="ARBA00022723"/>
    </source>
</evidence>
<protein>
    <recommendedName>
        <fullName evidence="6">Chaperone protein DnaJ</fullName>
    </recommendedName>
</protein>
<keyword evidence="1 6" id="KW-0479">Metal-binding</keyword>
<dbReference type="Gene3D" id="2.10.230.10">
    <property type="entry name" value="Heat shock protein DnaJ, cysteine-rich domain"/>
    <property type="match status" value="1"/>
</dbReference>
<feature type="binding site" evidence="6">
    <location>
        <position position="193"/>
    </location>
    <ligand>
        <name>Zn(2+)</name>
        <dbReference type="ChEBI" id="CHEBI:29105"/>
        <label>2</label>
    </ligand>
</feature>
<feature type="zinc finger region" description="CR-type" evidence="7">
    <location>
        <begin position="160"/>
        <end position="238"/>
    </location>
</feature>
<evidence type="ECO:0000256" key="5">
    <source>
        <dbReference type="ARBA" id="ARBA00023186"/>
    </source>
</evidence>
<feature type="binding site" evidence="6">
    <location>
        <position position="212"/>
    </location>
    <ligand>
        <name>Zn(2+)</name>
        <dbReference type="ChEBI" id="CHEBI:29105"/>
        <label>2</label>
    </ligand>
</feature>
<dbReference type="InterPro" id="IPR036869">
    <property type="entry name" value="J_dom_sf"/>
</dbReference>
<comment type="domain">
    <text evidence="6">The J domain is necessary and sufficient to stimulate DnaK ATPase activity. Zinc center 1 plays an important role in the autonomous, DnaK-independent chaperone activity of DnaJ. Zinc center 2 is essential for interaction with DnaK and for DnaJ activity.</text>
</comment>
<keyword evidence="10" id="KW-0560">Oxidoreductase</keyword>
<dbReference type="NCBIfam" id="TIGR02349">
    <property type="entry name" value="DnaJ_bact"/>
    <property type="match status" value="1"/>
</dbReference>
<dbReference type="PANTHER" id="PTHR43096">
    <property type="entry name" value="DNAJ HOMOLOG 1, MITOCHONDRIAL-RELATED"/>
    <property type="match status" value="1"/>
</dbReference>
<feature type="binding site" evidence="6">
    <location>
        <position position="226"/>
    </location>
    <ligand>
        <name>Zn(2+)</name>
        <dbReference type="ChEBI" id="CHEBI:29105"/>
        <label>1</label>
    </ligand>
</feature>
<dbReference type="SMART" id="SM00271">
    <property type="entry name" value="DnaJ"/>
    <property type="match status" value="1"/>
</dbReference>
<comment type="function">
    <text evidence="6">Participates actively in the response to hyperosmotic and heat shock by preventing the aggregation of stress-denatured proteins and by disaggregating proteins, also in an autonomous, DnaK-independent fashion. Unfolded proteins bind initially to DnaJ; upon interaction with the DnaJ-bound protein, DnaK hydrolyzes its bound ATP, resulting in the formation of a stable complex. GrpE releases ADP from DnaK; ATP binding to DnaK triggers the release of the substrate protein, thus completing the reaction cycle. Several rounds of ATP-dependent interactions between DnaJ, DnaK and GrpE are required for fully efficient folding. Also involved, together with DnaK and GrpE, in the DNA replication of plasmids through activation of initiation proteins.</text>
</comment>
<dbReference type="SUPFAM" id="SSF46565">
    <property type="entry name" value="Chaperone J-domain"/>
    <property type="match status" value="1"/>
</dbReference>
<gene>
    <name evidence="6 10" type="primary">dnaJ</name>
    <name evidence="10" type="ORF">ACFL2Z_05000</name>
</gene>
<reference evidence="10 11" key="1">
    <citation type="submission" date="2024-09" db="EMBL/GenBank/DDBJ databases">
        <authorList>
            <person name="D'Angelo T."/>
        </authorList>
    </citation>
    <scope>NUCLEOTIDE SEQUENCE [LARGE SCALE GENOMIC DNA]</scope>
    <source>
        <strain evidence="10">SAG AM-311-F02</strain>
    </source>
</reference>
<dbReference type="SUPFAM" id="SSF49493">
    <property type="entry name" value="HSP40/DnaJ peptide-binding domain"/>
    <property type="match status" value="2"/>
</dbReference>
<feature type="domain" description="CR-type" evidence="9">
    <location>
        <begin position="160"/>
        <end position="238"/>
    </location>
</feature>
<dbReference type="InterPro" id="IPR002939">
    <property type="entry name" value="DnaJ_C"/>
</dbReference>
<dbReference type="InterPro" id="IPR012724">
    <property type="entry name" value="DnaJ"/>
</dbReference>
<feature type="binding site" evidence="6">
    <location>
        <position position="215"/>
    </location>
    <ligand>
        <name>Zn(2+)</name>
        <dbReference type="ChEBI" id="CHEBI:29105"/>
        <label>2</label>
    </ligand>
</feature>
<keyword evidence="5 6" id="KW-0143">Chaperone</keyword>